<dbReference type="SMART" id="SM00387">
    <property type="entry name" value="HATPase_c"/>
    <property type="match status" value="1"/>
</dbReference>
<protein>
    <recommendedName>
        <fullName evidence="2">histidine kinase</fullName>
        <ecNumber evidence="2">2.7.13.3</ecNumber>
    </recommendedName>
</protein>
<keyword evidence="8" id="KW-0472">Membrane</keyword>
<gene>
    <name evidence="10" type="primary">creC_1</name>
    <name evidence="10" type="ORF">EHSB41UT_03427</name>
</gene>
<dbReference type="InterPro" id="IPR003661">
    <property type="entry name" value="HisK_dim/P_dom"/>
</dbReference>
<dbReference type="Gene3D" id="1.10.287.130">
    <property type="match status" value="1"/>
</dbReference>
<dbReference type="SMART" id="SM00388">
    <property type="entry name" value="HisKA"/>
    <property type="match status" value="1"/>
</dbReference>
<keyword evidence="6" id="KW-0418">Kinase</keyword>
<dbReference type="GO" id="GO:0000155">
    <property type="term" value="F:phosphorelay sensor kinase activity"/>
    <property type="evidence" value="ECO:0007669"/>
    <property type="project" value="InterPro"/>
</dbReference>
<feature type="transmembrane region" description="Helical" evidence="8">
    <location>
        <begin position="20"/>
        <end position="42"/>
    </location>
</feature>
<dbReference type="InterPro" id="IPR036890">
    <property type="entry name" value="HATPase_C_sf"/>
</dbReference>
<comment type="catalytic activity">
    <reaction evidence="1">
        <text>ATP + protein L-histidine = ADP + protein N-phospho-L-histidine.</text>
        <dbReference type="EC" id="2.7.13.3"/>
    </reaction>
</comment>
<dbReference type="Proteomes" id="UP000196573">
    <property type="component" value="Unassembled WGS sequence"/>
</dbReference>
<organism evidence="10 11">
    <name type="scientific">Parendozoicomonas haliclonae</name>
    <dbReference type="NCBI Taxonomy" id="1960125"/>
    <lineage>
        <taxon>Bacteria</taxon>
        <taxon>Pseudomonadati</taxon>
        <taxon>Pseudomonadota</taxon>
        <taxon>Gammaproteobacteria</taxon>
        <taxon>Oceanospirillales</taxon>
        <taxon>Endozoicomonadaceae</taxon>
        <taxon>Parendozoicomonas</taxon>
    </lineage>
</organism>
<evidence type="ECO:0000256" key="4">
    <source>
        <dbReference type="ARBA" id="ARBA00022679"/>
    </source>
</evidence>
<dbReference type="CDD" id="cd00082">
    <property type="entry name" value="HisKA"/>
    <property type="match status" value="1"/>
</dbReference>
<evidence type="ECO:0000313" key="11">
    <source>
        <dbReference type="Proteomes" id="UP000196573"/>
    </source>
</evidence>
<dbReference type="PANTHER" id="PTHR45436">
    <property type="entry name" value="SENSOR HISTIDINE KINASE YKOH"/>
    <property type="match status" value="1"/>
</dbReference>
<dbReference type="InterPro" id="IPR036097">
    <property type="entry name" value="HisK_dim/P_sf"/>
</dbReference>
<evidence type="ECO:0000256" key="1">
    <source>
        <dbReference type="ARBA" id="ARBA00000085"/>
    </source>
</evidence>
<proteinExistence type="predicted"/>
<dbReference type="EC" id="2.7.13.3" evidence="2"/>
<dbReference type="InterPro" id="IPR050428">
    <property type="entry name" value="TCS_sensor_his_kinase"/>
</dbReference>
<dbReference type="GO" id="GO:0005886">
    <property type="term" value="C:plasma membrane"/>
    <property type="evidence" value="ECO:0007669"/>
    <property type="project" value="TreeGrafter"/>
</dbReference>
<keyword evidence="3" id="KW-0597">Phosphoprotein</keyword>
<evidence type="ECO:0000256" key="3">
    <source>
        <dbReference type="ARBA" id="ARBA00022553"/>
    </source>
</evidence>
<evidence type="ECO:0000256" key="5">
    <source>
        <dbReference type="ARBA" id="ARBA00022692"/>
    </source>
</evidence>
<evidence type="ECO:0000313" key="10">
    <source>
        <dbReference type="EMBL" id="SMA49645.1"/>
    </source>
</evidence>
<dbReference type="Pfam" id="PF02518">
    <property type="entry name" value="HATPase_c"/>
    <property type="match status" value="1"/>
</dbReference>
<feature type="domain" description="Histidine kinase" evidence="9">
    <location>
        <begin position="233"/>
        <end position="425"/>
    </location>
</feature>
<dbReference type="AlphaFoldDB" id="A0A1X7AMZ6"/>
<evidence type="ECO:0000256" key="6">
    <source>
        <dbReference type="ARBA" id="ARBA00022777"/>
    </source>
</evidence>
<sequence length="430" mass="48220">MSFRPGFGNLRTLTGRLAAFFMLISLVIAVVVVQLFVEGLRWSEDQMSQRRMLIDRDEAVARFKTGSSGVVSLDELTIAYNDMQLVPELYREYLEGVGDYLGEPLELPGEPEHMIYKGQYDDNGQVRDIVLLSQVDRIEFTSEELVSVGAVVVGLVILLMLVFVALLHRLSRYLIQPLIDLAEQLQQQSGQSQMPFSIPAQAADEFQLLTQHLNLYRIELNETLKREKAFARYASHELRTPLTIAKGAGKLLGRTELTDYQRRQAGRISDATEQMIMMVDALLSIVRHERNTDADPLRLIKRAELEKIIASNSLQAQDKALQLELQIAGEPQTRATTAVLEMVLGNLLRNAIAATPRGTIVVFVTEEALEVIDQGTGLTATPDKDGHGLGLMIVDDFSRRYGWTFTLENAEKHGCRARILFSRQPSYDTA</sequence>
<evidence type="ECO:0000256" key="8">
    <source>
        <dbReference type="SAM" id="Phobius"/>
    </source>
</evidence>
<keyword evidence="5 8" id="KW-0812">Transmembrane</keyword>
<evidence type="ECO:0000259" key="9">
    <source>
        <dbReference type="PROSITE" id="PS50109"/>
    </source>
</evidence>
<dbReference type="SUPFAM" id="SSF47384">
    <property type="entry name" value="Homodimeric domain of signal transducing histidine kinase"/>
    <property type="match status" value="1"/>
</dbReference>
<name>A0A1X7AMZ6_9GAMM</name>
<feature type="transmembrane region" description="Helical" evidence="8">
    <location>
        <begin position="145"/>
        <end position="167"/>
    </location>
</feature>
<accession>A0A1X7AMZ6</accession>
<reference evidence="10 11" key="1">
    <citation type="submission" date="2017-03" db="EMBL/GenBank/DDBJ databases">
        <authorList>
            <person name="Afonso C.L."/>
            <person name="Miller P.J."/>
            <person name="Scott M.A."/>
            <person name="Spackman E."/>
            <person name="Goraichik I."/>
            <person name="Dimitrov K.M."/>
            <person name="Suarez D.L."/>
            <person name="Swayne D.E."/>
        </authorList>
    </citation>
    <scope>NUCLEOTIDE SEQUENCE [LARGE SCALE GENOMIC DNA]</scope>
    <source>
        <strain evidence="10">SB41UT1</strain>
    </source>
</reference>
<keyword evidence="4 10" id="KW-0808">Transferase</keyword>
<dbReference type="InterPro" id="IPR005467">
    <property type="entry name" value="His_kinase_dom"/>
</dbReference>
<dbReference type="Gene3D" id="3.30.565.10">
    <property type="entry name" value="Histidine kinase-like ATPase, C-terminal domain"/>
    <property type="match status" value="1"/>
</dbReference>
<dbReference type="PANTHER" id="PTHR45436:SF16">
    <property type="entry name" value="HISTIDINE KINASE"/>
    <property type="match status" value="1"/>
</dbReference>
<dbReference type="EMBL" id="FWPT01000008">
    <property type="protein sequence ID" value="SMA49645.1"/>
    <property type="molecule type" value="Genomic_DNA"/>
</dbReference>
<keyword evidence="11" id="KW-1185">Reference proteome</keyword>
<dbReference type="Pfam" id="PF00512">
    <property type="entry name" value="HisKA"/>
    <property type="match status" value="1"/>
</dbReference>
<evidence type="ECO:0000256" key="7">
    <source>
        <dbReference type="ARBA" id="ARBA00022989"/>
    </source>
</evidence>
<dbReference type="OrthoDB" id="9121563at2"/>
<keyword evidence="7 8" id="KW-1133">Transmembrane helix</keyword>
<dbReference type="PROSITE" id="PS50109">
    <property type="entry name" value="HIS_KIN"/>
    <property type="match status" value="1"/>
</dbReference>
<dbReference type="InterPro" id="IPR003594">
    <property type="entry name" value="HATPase_dom"/>
</dbReference>
<dbReference type="SUPFAM" id="SSF55874">
    <property type="entry name" value="ATPase domain of HSP90 chaperone/DNA topoisomerase II/histidine kinase"/>
    <property type="match status" value="1"/>
</dbReference>
<evidence type="ECO:0000256" key="2">
    <source>
        <dbReference type="ARBA" id="ARBA00012438"/>
    </source>
</evidence>
<dbReference type="RefSeq" id="WP_087112092.1">
    <property type="nucleotide sequence ID" value="NZ_CBCSCN010000010.1"/>
</dbReference>